<accession>A0A1F7GKH2</accession>
<proteinExistence type="inferred from homology"/>
<comment type="caution">
    <text evidence="4">The sequence shown here is derived from an EMBL/GenBank/DDBJ whole genome shotgun (WGS) entry which is preliminary data.</text>
</comment>
<protein>
    <recommendedName>
        <fullName evidence="6">Short-chain dehydrogenase/reductase</fullName>
    </recommendedName>
</protein>
<evidence type="ECO:0000256" key="2">
    <source>
        <dbReference type="ARBA" id="ARBA00023002"/>
    </source>
</evidence>
<dbReference type="EMBL" id="MFZH01000012">
    <property type="protein sequence ID" value="OGK19397.1"/>
    <property type="molecule type" value="Genomic_DNA"/>
</dbReference>
<sequence length="288" mass="32652">MRSQKVILITGCSSGFGFESTIALARAGHAVFAGVRNIRSDGAIKLYRRAKQEKLPIILVTIDVDSNKSVASGISRVIKKASRIDVLINNAGFGTRGPVEDFSIEEVKEQFNTNVYGTLRMIKAVTPIMRKHRSGLIINFSSISGLVSFPLFSIYSASKFAIETLTEGLWFELSHFGIHVCMLEPGSFKTGFSKNRKDARSMYRKNSPYKKLLANFDRRYAVTHSKTVGIVSKQKGTEEVVRKIVEIVNSDAPKLRYRVGMDAHKNYWIRKLLPDWVWLRLLRKIYKW</sequence>
<organism evidence="4 5">
    <name type="scientific">Candidatus Roizmanbacteria bacterium RIFCSPHIGHO2_01_FULL_39_24</name>
    <dbReference type="NCBI Taxonomy" id="1802032"/>
    <lineage>
        <taxon>Bacteria</taxon>
        <taxon>Candidatus Roizmaniibacteriota</taxon>
    </lineage>
</organism>
<dbReference type="PANTHER" id="PTHR43976:SF16">
    <property type="entry name" value="SHORT-CHAIN DEHYDROGENASE_REDUCTASE FAMILY PROTEIN"/>
    <property type="match status" value="1"/>
</dbReference>
<evidence type="ECO:0000256" key="3">
    <source>
        <dbReference type="RuleBase" id="RU000363"/>
    </source>
</evidence>
<dbReference type="PRINTS" id="PR00081">
    <property type="entry name" value="GDHRDH"/>
</dbReference>
<dbReference type="SUPFAM" id="SSF51735">
    <property type="entry name" value="NAD(P)-binding Rossmann-fold domains"/>
    <property type="match status" value="1"/>
</dbReference>
<dbReference type="Gene3D" id="3.40.50.720">
    <property type="entry name" value="NAD(P)-binding Rossmann-like Domain"/>
    <property type="match status" value="1"/>
</dbReference>
<dbReference type="AlphaFoldDB" id="A0A1F7GKH2"/>
<dbReference type="Proteomes" id="UP000176850">
    <property type="component" value="Unassembled WGS sequence"/>
</dbReference>
<dbReference type="Pfam" id="PF00106">
    <property type="entry name" value="adh_short"/>
    <property type="match status" value="1"/>
</dbReference>
<name>A0A1F7GKH2_9BACT</name>
<evidence type="ECO:0008006" key="6">
    <source>
        <dbReference type="Google" id="ProtNLM"/>
    </source>
</evidence>
<dbReference type="CDD" id="cd05374">
    <property type="entry name" value="17beta-HSD-like_SDR_c"/>
    <property type="match status" value="1"/>
</dbReference>
<dbReference type="PRINTS" id="PR00080">
    <property type="entry name" value="SDRFAMILY"/>
</dbReference>
<dbReference type="InterPro" id="IPR002347">
    <property type="entry name" value="SDR_fam"/>
</dbReference>
<gene>
    <name evidence="4" type="ORF">A2799_02670</name>
</gene>
<reference evidence="4 5" key="1">
    <citation type="journal article" date="2016" name="Nat. Commun.">
        <title>Thousands of microbial genomes shed light on interconnected biogeochemical processes in an aquifer system.</title>
        <authorList>
            <person name="Anantharaman K."/>
            <person name="Brown C.T."/>
            <person name="Hug L.A."/>
            <person name="Sharon I."/>
            <person name="Castelle C.J."/>
            <person name="Probst A.J."/>
            <person name="Thomas B.C."/>
            <person name="Singh A."/>
            <person name="Wilkins M.J."/>
            <person name="Karaoz U."/>
            <person name="Brodie E.L."/>
            <person name="Williams K.H."/>
            <person name="Hubbard S.S."/>
            <person name="Banfield J.F."/>
        </authorList>
    </citation>
    <scope>NUCLEOTIDE SEQUENCE [LARGE SCALE GENOMIC DNA]</scope>
</reference>
<evidence type="ECO:0000313" key="4">
    <source>
        <dbReference type="EMBL" id="OGK19397.1"/>
    </source>
</evidence>
<dbReference type="InterPro" id="IPR051911">
    <property type="entry name" value="SDR_oxidoreductase"/>
</dbReference>
<dbReference type="GO" id="GO:0016491">
    <property type="term" value="F:oxidoreductase activity"/>
    <property type="evidence" value="ECO:0007669"/>
    <property type="project" value="UniProtKB-KW"/>
</dbReference>
<dbReference type="PANTHER" id="PTHR43976">
    <property type="entry name" value="SHORT CHAIN DEHYDROGENASE"/>
    <property type="match status" value="1"/>
</dbReference>
<dbReference type="InterPro" id="IPR036291">
    <property type="entry name" value="NAD(P)-bd_dom_sf"/>
</dbReference>
<keyword evidence="2" id="KW-0560">Oxidoreductase</keyword>
<evidence type="ECO:0000313" key="5">
    <source>
        <dbReference type="Proteomes" id="UP000176850"/>
    </source>
</evidence>
<comment type="similarity">
    <text evidence="1 3">Belongs to the short-chain dehydrogenases/reductases (SDR) family.</text>
</comment>
<evidence type="ECO:0000256" key="1">
    <source>
        <dbReference type="ARBA" id="ARBA00006484"/>
    </source>
</evidence>